<proteinExistence type="predicted"/>
<sequence>MASMNSASVSAIQVSCKQTRFHIESPNYRELDIEGLNIVVTASPPSGTTKTKGKAASRSTGLEILSDATLRLKAGQRYALIGQNGTGKSTILRSIAEKLIPGIPEEARISVLQQTNANNDGADATSNRRTVLEEVLERATAKDELEQEIQTLTQGIDATAADDDGSDAYAALRALRKVRHDRLQKRLFVLDKNARLRSGARGMQARKALTALEKTVAEATVSWQEEDTDIAAEVLQAETQEAADMLAELQIQAEPARLAHIESRAKSILGGLGFSETMVATKPVGDLSGGWRMRTALAAALLSDADILLLDEPTNFLDMLGIVWLQKFLLANSEGAAGDDTTSGGEPARPPPTLILVSHDRDFVSAATDHLILLQDKALTYYTGDLPSYEAAQAESRHHLHKLKDAQDRQRAHLQETIARNMREGKKNNDDTRIRQAKMRQKKLDDRWGLETNANGHRFKLNRDMPGFHHTRRAEIEIAPEARAMNIVLPNPPDLRFPGALISLEGVCFRYGTAKKTPSPPPPWTLDTIDLNVHMGDRIGIVGLNGAGKSTLIRLLVGDDATTASGQTQSSPRPTKGTVTMHPRLRLAYYAQDAVDTIRALDNGSTTNEDGTPLTALSLLTRDVEGKLSEGDLRALLGELGLPGRLASDTPLRRLSGGQLVRCALARLLWQRPQCLVLDEVTTHLDYETSTALRRALRSWPGAVVLVSHDRWFMRGAIEGNIDDEIGSGLDDDGNESDLDDGAGGNGGGPSGRKLVYRLRAGKLTLLEGGVQQFEDQLEKRVKKLLAL</sequence>
<feature type="domain" description="ABC transporter" evidence="5">
    <location>
        <begin position="49"/>
        <end position="401"/>
    </location>
</feature>
<organism evidence="6 7">
    <name type="scientific">Sporothrix bragantina</name>
    <dbReference type="NCBI Taxonomy" id="671064"/>
    <lineage>
        <taxon>Eukaryota</taxon>
        <taxon>Fungi</taxon>
        <taxon>Dikarya</taxon>
        <taxon>Ascomycota</taxon>
        <taxon>Pezizomycotina</taxon>
        <taxon>Sordariomycetes</taxon>
        <taxon>Sordariomycetidae</taxon>
        <taxon>Ophiostomatales</taxon>
        <taxon>Ophiostomataceae</taxon>
        <taxon>Sporothrix</taxon>
    </lineage>
</organism>
<dbReference type="InterPro" id="IPR003439">
    <property type="entry name" value="ABC_transporter-like_ATP-bd"/>
</dbReference>
<evidence type="ECO:0000256" key="3">
    <source>
        <dbReference type="ARBA" id="ARBA00022840"/>
    </source>
</evidence>
<keyword evidence="7" id="KW-1185">Reference proteome</keyword>
<dbReference type="PROSITE" id="PS50893">
    <property type="entry name" value="ABC_TRANSPORTER_2"/>
    <property type="match status" value="2"/>
</dbReference>
<dbReference type="SUPFAM" id="SSF52540">
    <property type="entry name" value="P-loop containing nucleoside triphosphate hydrolases"/>
    <property type="match status" value="2"/>
</dbReference>
<evidence type="ECO:0000259" key="5">
    <source>
        <dbReference type="PROSITE" id="PS50893"/>
    </source>
</evidence>
<dbReference type="InterPro" id="IPR032781">
    <property type="entry name" value="ABC_tran_Xtn"/>
</dbReference>
<keyword evidence="1" id="KW-0677">Repeat</keyword>
<evidence type="ECO:0000256" key="1">
    <source>
        <dbReference type="ARBA" id="ARBA00022737"/>
    </source>
</evidence>
<dbReference type="Proteomes" id="UP001642406">
    <property type="component" value="Unassembled WGS sequence"/>
</dbReference>
<name>A0ABP0C5G2_9PEZI</name>
<feature type="region of interest" description="Disordered" evidence="4">
    <location>
        <begin position="724"/>
        <end position="751"/>
    </location>
</feature>
<dbReference type="PANTHER" id="PTHR19211">
    <property type="entry name" value="ATP-BINDING TRANSPORT PROTEIN-RELATED"/>
    <property type="match status" value="1"/>
</dbReference>
<protein>
    <recommendedName>
        <fullName evidence="5">ABC transporter domain-containing protein</fullName>
    </recommendedName>
</protein>
<dbReference type="EMBL" id="CAWUHC010000064">
    <property type="protein sequence ID" value="CAK7227224.1"/>
    <property type="molecule type" value="Genomic_DNA"/>
</dbReference>
<dbReference type="Pfam" id="PF12848">
    <property type="entry name" value="ABC_tran_Xtn"/>
    <property type="match status" value="1"/>
</dbReference>
<dbReference type="SMART" id="SM00382">
    <property type="entry name" value="AAA"/>
    <property type="match status" value="2"/>
</dbReference>
<dbReference type="InterPro" id="IPR050611">
    <property type="entry name" value="ABCF"/>
</dbReference>
<comment type="caution">
    <text evidence="6">The sequence shown here is derived from an EMBL/GenBank/DDBJ whole genome shotgun (WGS) entry which is preliminary data.</text>
</comment>
<dbReference type="Gene3D" id="3.40.50.300">
    <property type="entry name" value="P-loop containing nucleotide triphosphate hydrolases"/>
    <property type="match status" value="3"/>
</dbReference>
<gene>
    <name evidence="6" type="ORF">SBRCBS47491_006497</name>
</gene>
<dbReference type="InterPro" id="IPR027417">
    <property type="entry name" value="P-loop_NTPase"/>
</dbReference>
<feature type="compositionally biased region" description="Acidic residues" evidence="4">
    <location>
        <begin position="724"/>
        <end position="741"/>
    </location>
</feature>
<dbReference type="Pfam" id="PF00005">
    <property type="entry name" value="ABC_tran"/>
    <property type="match status" value="2"/>
</dbReference>
<evidence type="ECO:0000256" key="2">
    <source>
        <dbReference type="ARBA" id="ARBA00022741"/>
    </source>
</evidence>
<keyword evidence="3" id="KW-0067">ATP-binding</keyword>
<evidence type="ECO:0000313" key="6">
    <source>
        <dbReference type="EMBL" id="CAK7227224.1"/>
    </source>
</evidence>
<dbReference type="PANTHER" id="PTHR19211:SF135">
    <property type="entry name" value="ATPASE, PUTATIVE (AFU_ORTHOLOGUE AFUA_1G16440)-RELATED"/>
    <property type="match status" value="1"/>
</dbReference>
<accession>A0ABP0C5G2</accession>
<dbReference type="InterPro" id="IPR003593">
    <property type="entry name" value="AAA+_ATPase"/>
</dbReference>
<evidence type="ECO:0000256" key="4">
    <source>
        <dbReference type="SAM" id="MobiDB-lite"/>
    </source>
</evidence>
<feature type="compositionally biased region" description="Gly residues" evidence="4">
    <location>
        <begin position="742"/>
        <end position="751"/>
    </location>
</feature>
<keyword evidence="2" id="KW-0547">Nucleotide-binding</keyword>
<evidence type="ECO:0000313" key="7">
    <source>
        <dbReference type="Proteomes" id="UP001642406"/>
    </source>
</evidence>
<reference evidence="6 7" key="1">
    <citation type="submission" date="2024-01" db="EMBL/GenBank/DDBJ databases">
        <authorList>
            <person name="Allen C."/>
            <person name="Tagirdzhanova G."/>
        </authorList>
    </citation>
    <scope>NUCLEOTIDE SEQUENCE [LARGE SCALE GENOMIC DNA]</scope>
</reference>
<dbReference type="CDD" id="cd03221">
    <property type="entry name" value="ABCF_EF-3"/>
    <property type="match status" value="1"/>
</dbReference>
<feature type="domain" description="ABC transporter" evidence="5">
    <location>
        <begin position="502"/>
        <end position="751"/>
    </location>
</feature>